<dbReference type="OrthoDB" id="10458006at2759"/>
<evidence type="ECO:0000313" key="2">
    <source>
        <dbReference type="Proteomes" id="UP000887116"/>
    </source>
</evidence>
<reference evidence="1" key="1">
    <citation type="submission" date="2020-07" db="EMBL/GenBank/DDBJ databases">
        <title>Multicomponent nature underlies the extraordinary mechanical properties of spider dragline silk.</title>
        <authorList>
            <person name="Kono N."/>
            <person name="Nakamura H."/>
            <person name="Mori M."/>
            <person name="Yoshida Y."/>
            <person name="Ohtoshi R."/>
            <person name="Malay A.D."/>
            <person name="Moran D.A.P."/>
            <person name="Tomita M."/>
            <person name="Numata K."/>
            <person name="Arakawa K."/>
        </authorList>
    </citation>
    <scope>NUCLEOTIDE SEQUENCE</scope>
</reference>
<organism evidence="1 2">
    <name type="scientific">Trichonephila clavata</name>
    <name type="common">Joro spider</name>
    <name type="synonym">Nephila clavata</name>
    <dbReference type="NCBI Taxonomy" id="2740835"/>
    <lineage>
        <taxon>Eukaryota</taxon>
        <taxon>Metazoa</taxon>
        <taxon>Ecdysozoa</taxon>
        <taxon>Arthropoda</taxon>
        <taxon>Chelicerata</taxon>
        <taxon>Arachnida</taxon>
        <taxon>Araneae</taxon>
        <taxon>Araneomorphae</taxon>
        <taxon>Entelegynae</taxon>
        <taxon>Araneoidea</taxon>
        <taxon>Nephilidae</taxon>
        <taxon>Trichonephila</taxon>
    </lineage>
</organism>
<keyword evidence="2" id="KW-1185">Reference proteome</keyword>
<protein>
    <submittedName>
        <fullName evidence="1">Uncharacterized protein</fullName>
    </submittedName>
</protein>
<dbReference type="Proteomes" id="UP000887116">
    <property type="component" value="Unassembled WGS sequence"/>
</dbReference>
<comment type="caution">
    <text evidence="1">The sequence shown here is derived from an EMBL/GenBank/DDBJ whole genome shotgun (WGS) entry which is preliminary data.</text>
</comment>
<gene>
    <name evidence="1" type="ORF">TNCT_570331</name>
</gene>
<name>A0A8X6KCW9_TRICU</name>
<accession>A0A8X6KCW9</accession>
<evidence type="ECO:0000313" key="1">
    <source>
        <dbReference type="EMBL" id="GFQ69241.1"/>
    </source>
</evidence>
<sequence>MEKKNWVPYCRDHNIDELIRERDAARHVLEKNNSDENRRNLIDISRKVEDEIAACKRKKMDSSLRQA</sequence>
<proteinExistence type="predicted"/>
<dbReference type="EMBL" id="BMAO01030628">
    <property type="protein sequence ID" value="GFQ69241.1"/>
    <property type="molecule type" value="Genomic_DNA"/>
</dbReference>
<dbReference type="AlphaFoldDB" id="A0A8X6KCW9"/>